<dbReference type="SUPFAM" id="SSF51338">
    <property type="entry name" value="Composite domain of metallo-dependent hydrolases"/>
    <property type="match status" value="1"/>
</dbReference>
<dbReference type="Gene3D" id="3.20.20.140">
    <property type="entry name" value="Metal-dependent hydrolases"/>
    <property type="match status" value="1"/>
</dbReference>
<protein>
    <submittedName>
        <fullName evidence="3">Amidohydro-rel domain-containing protein</fullName>
    </submittedName>
</protein>
<sequence>MSRRCGLLGRRGPRNQDHLLPLVNAGVKGFKCFLIDSGVAEFPSVSEADLEKAMAILQDAGSMLMFHAELASAEPRGAEERDPDLYASFLASRAPRLEQDAVALVIRLNKKYPGLRTHIVHLSAAEALPMIEEARRDAGLPLTTETCVHYLTLAAETIPDGRAEFKCCPPIRGAANRERLWMGLAAGTIGMVVSDHSPCPAELKAGGSLMDAWGGIGGLGLGLSLLWTEGRARALPQLEGRLLQWLCEHPAAFARLDDRKGFLAPGFQCDLCIFDPSRAFQVTKEDLKFKNKISAYCGKQLSGRVVSTVLATRLIYDLDSLASAPVGRSERLGKLLLN</sequence>
<dbReference type="GO" id="GO:0004038">
    <property type="term" value="F:allantoinase activity"/>
    <property type="evidence" value="ECO:0007669"/>
    <property type="project" value="TreeGrafter"/>
</dbReference>
<reference evidence="3 4" key="3">
    <citation type="journal article" date="2017" name="G3 (Bethesda)">
        <title>Comparative analysis highlights variable genome content of wheat rusts and divergence of the mating loci.</title>
        <authorList>
            <person name="Cuomo C.A."/>
            <person name="Bakkeren G."/>
            <person name="Khalil H.B."/>
            <person name="Panwar V."/>
            <person name="Joly D."/>
            <person name="Linning R."/>
            <person name="Sakthikumar S."/>
            <person name="Song X."/>
            <person name="Adiconis X."/>
            <person name="Fan L."/>
            <person name="Goldberg J.M."/>
            <person name="Levin J.Z."/>
            <person name="Young S."/>
            <person name="Zeng Q."/>
            <person name="Anikster Y."/>
            <person name="Bruce M."/>
            <person name="Wang M."/>
            <person name="Yin C."/>
            <person name="McCallum B."/>
            <person name="Szabo L.J."/>
            <person name="Hulbert S."/>
            <person name="Chen X."/>
            <person name="Fellers J.P."/>
        </authorList>
    </citation>
    <scope>NUCLEOTIDE SEQUENCE</scope>
    <source>
        <strain evidence="4">Isolate 1-1 / race 1 (BBBD)</strain>
        <strain evidence="3">isolate 1-1 / race 1 (BBBD)</strain>
    </source>
</reference>
<dbReference type="STRING" id="630390.A0A180G2Y0"/>
<dbReference type="Proteomes" id="UP000005240">
    <property type="component" value="Unassembled WGS sequence"/>
</dbReference>
<proteinExistence type="predicted"/>
<dbReference type="SUPFAM" id="SSF51556">
    <property type="entry name" value="Metallo-dependent hydrolases"/>
    <property type="match status" value="1"/>
</dbReference>
<evidence type="ECO:0000313" key="3">
    <source>
        <dbReference type="EnsemblFungi" id="PTTG_04977-t43_1-p1"/>
    </source>
</evidence>
<dbReference type="GO" id="GO:0005737">
    <property type="term" value="C:cytoplasm"/>
    <property type="evidence" value="ECO:0007669"/>
    <property type="project" value="TreeGrafter"/>
</dbReference>
<dbReference type="InterPro" id="IPR050138">
    <property type="entry name" value="DHOase/Allantoinase_Hydrolase"/>
</dbReference>
<dbReference type="GO" id="GO:0006145">
    <property type="term" value="P:purine nucleobase catabolic process"/>
    <property type="evidence" value="ECO:0007669"/>
    <property type="project" value="TreeGrafter"/>
</dbReference>
<gene>
    <name evidence="2" type="ORF">PTTG_04977</name>
</gene>
<dbReference type="VEuPathDB" id="FungiDB:PTTG_04977"/>
<dbReference type="EnsemblFungi" id="PTTG_04977-t43_1">
    <property type="protein sequence ID" value="PTTG_04977-t43_1-p1"/>
    <property type="gene ID" value="PTTG_04977"/>
</dbReference>
<name>A0A180G2Y0_PUCT1</name>
<evidence type="ECO:0000259" key="1">
    <source>
        <dbReference type="Pfam" id="PF01979"/>
    </source>
</evidence>
<dbReference type="EMBL" id="ADAS02000802">
    <property type="protein sequence ID" value="OAV86799.1"/>
    <property type="molecule type" value="Genomic_DNA"/>
</dbReference>
<dbReference type="Pfam" id="PF01979">
    <property type="entry name" value="Amidohydro_1"/>
    <property type="match status" value="1"/>
</dbReference>
<dbReference type="AlphaFoldDB" id="A0A180G2Y0"/>
<reference evidence="2" key="2">
    <citation type="submission" date="2016-05" db="EMBL/GenBank/DDBJ databases">
        <title>Comparative analysis highlights variable genome content of wheat rusts and divergence of the mating loci.</title>
        <authorList>
            <person name="Cuomo C.A."/>
            <person name="Bakkeren G."/>
            <person name="Szabo L."/>
            <person name="Khalil H."/>
            <person name="Joly D."/>
            <person name="Goldberg J."/>
            <person name="Young S."/>
            <person name="Zeng Q."/>
            <person name="Fellers J."/>
        </authorList>
    </citation>
    <scope>NUCLEOTIDE SEQUENCE [LARGE SCALE GENOMIC DNA]</scope>
    <source>
        <strain evidence="2">1-1 BBBD Race 1</strain>
    </source>
</reference>
<dbReference type="InterPro" id="IPR006680">
    <property type="entry name" value="Amidohydro-rel"/>
</dbReference>
<evidence type="ECO:0000313" key="2">
    <source>
        <dbReference type="EMBL" id="OAV86799.1"/>
    </source>
</evidence>
<organism evidence="2">
    <name type="scientific">Puccinia triticina (isolate 1-1 / race 1 (BBBD))</name>
    <name type="common">Brown leaf rust fungus</name>
    <dbReference type="NCBI Taxonomy" id="630390"/>
    <lineage>
        <taxon>Eukaryota</taxon>
        <taxon>Fungi</taxon>
        <taxon>Dikarya</taxon>
        <taxon>Basidiomycota</taxon>
        <taxon>Pucciniomycotina</taxon>
        <taxon>Pucciniomycetes</taxon>
        <taxon>Pucciniales</taxon>
        <taxon>Pucciniaceae</taxon>
        <taxon>Puccinia</taxon>
    </lineage>
</organism>
<keyword evidence="4" id="KW-1185">Reference proteome</keyword>
<dbReference type="InterPro" id="IPR011059">
    <property type="entry name" value="Metal-dep_hydrolase_composite"/>
</dbReference>
<dbReference type="OrthoDB" id="2499368at2759"/>
<reference evidence="3" key="4">
    <citation type="submission" date="2025-05" db="UniProtKB">
        <authorList>
            <consortium name="EnsemblFungi"/>
        </authorList>
    </citation>
    <scope>IDENTIFICATION</scope>
    <source>
        <strain evidence="3">isolate 1-1 / race 1 (BBBD)</strain>
    </source>
</reference>
<reference evidence="2" key="1">
    <citation type="submission" date="2009-11" db="EMBL/GenBank/DDBJ databases">
        <authorList>
            <consortium name="The Broad Institute Genome Sequencing Platform"/>
            <person name="Ward D."/>
            <person name="Feldgarden M."/>
            <person name="Earl A."/>
            <person name="Young S.K."/>
            <person name="Zeng Q."/>
            <person name="Koehrsen M."/>
            <person name="Alvarado L."/>
            <person name="Berlin A."/>
            <person name="Bochicchio J."/>
            <person name="Borenstein D."/>
            <person name="Chapman S.B."/>
            <person name="Chen Z."/>
            <person name="Engels R."/>
            <person name="Freedman E."/>
            <person name="Gellesch M."/>
            <person name="Goldberg J."/>
            <person name="Griggs A."/>
            <person name="Gujja S."/>
            <person name="Heilman E."/>
            <person name="Heiman D."/>
            <person name="Hepburn T."/>
            <person name="Howarth C."/>
            <person name="Jen D."/>
            <person name="Larson L."/>
            <person name="Lewis B."/>
            <person name="Mehta T."/>
            <person name="Park D."/>
            <person name="Pearson M."/>
            <person name="Roberts A."/>
            <person name="Saif S."/>
            <person name="Shea T."/>
            <person name="Shenoy N."/>
            <person name="Sisk P."/>
            <person name="Stolte C."/>
            <person name="Sykes S."/>
            <person name="Thomson T."/>
            <person name="Walk T."/>
            <person name="White J."/>
            <person name="Yandava C."/>
            <person name="Izard J."/>
            <person name="Baranova O.V."/>
            <person name="Blanton J.M."/>
            <person name="Tanner A.C."/>
            <person name="Dewhirst F.E."/>
            <person name="Haas B."/>
            <person name="Nusbaum C."/>
            <person name="Birren B."/>
        </authorList>
    </citation>
    <scope>NUCLEOTIDE SEQUENCE [LARGE SCALE GENOMIC DNA]</scope>
    <source>
        <strain evidence="2">1-1 BBBD Race 1</strain>
    </source>
</reference>
<accession>A0A180G2Y0</accession>
<dbReference type="InterPro" id="IPR032466">
    <property type="entry name" value="Metal_Hydrolase"/>
</dbReference>
<dbReference type="PANTHER" id="PTHR43668:SF2">
    <property type="entry name" value="ALLANTOINASE"/>
    <property type="match status" value="1"/>
</dbReference>
<dbReference type="PANTHER" id="PTHR43668">
    <property type="entry name" value="ALLANTOINASE"/>
    <property type="match status" value="1"/>
</dbReference>
<dbReference type="Gene3D" id="2.30.40.10">
    <property type="entry name" value="Urease, subunit C, domain 1"/>
    <property type="match status" value="1"/>
</dbReference>
<feature type="domain" description="Amidohydrolase-related" evidence="1">
    <location>
        <begin position="40"/>
        <end position="288"/>
    </location>
</feature>
<evidence type="ECO:0000313" key="4">
    <source>
        <dbReference type="Proteomes" id="UP000005240"/>
    </source>
</evidence>